<proteinExistence type="predicted"/>
<comment type="caution">
    <text evidence="1">The sequence shown here is derived from an EMBL/GenBank/DDBJ whole genome shotgun (WGS) entry which is preliminary data.</text>
</comment>
<dbReference type="AlphaFoldDB" id="A0A1B7X862"/>
<protein>
    <submittedName>
        <fullName evidence="1">Uncharacterized protein</fullName>
    </submittedName>
</protein>
<reference evidence="1 2" key="1">
    <citation type="submission" date="2015-09" db="EMBL/GenBank/DDBJ databases">
        <title>Aphanizomenon flos-aquae WA102.</title>
        <authorList>
            <person name="Driscoll C."/>
        </authorList>
    </citation>
    <scope>NUCLEOTIDE SEQUENCE [LARGE SCALE GENOMIC DNA]</scope>
    <source>
        <strain evidence="1">WA102</strain>
    </source>
</reference>
<organism evidence="1 2">
    <name type="scientific">Aphanizomenon flos-aquae WA102</name>
    <dbReference type="NCBI Taxonomy" id="1710896"/>
    <lineage>
        <taxon>Bacteria</taxon>
        <taxon>Bacillati</taxon>
        <taxon>Cyanobacteriota</taxon>
        <taxon>Cyanophyceae</taxon>
        <taxon>Nostocales</taxon>
        <taxon>Aphanizomenonaceae</taxon>
        <taxon>Aphanizomenon</taxon>
    </lineage>
</organism>
<evidence type="ECO:0000313" key="1">
    <source>
        <dbReference type="EMBL" id="OBQ45518.1"/>
    </source>
</evidence>
<dbReference type="Proteomes" id="UP000092093">
    <property type="component" value="Unassembled WGS sequence"/>
</dbReference>
<dbReference type="EMBL" id="LJOW01000002">
    <property type="protein sequence ID" value="OBQ45518.1"/>
    <property type="molecule type" value="Genomic_DNA"/>
</dbReference>
<name>A0A1B7X862_APHFL</name>
<gene>
    <name evidence="1" type="ORF">AN484_00645</name>
</gene>
<sequence>MATAIILDDLQNKTERIFPIDYAIVQVEDFTRKTVITEVLPFRVKFTAIQIVAIGLGNTPAIPLQVIGYSNYIL</sequence>
<accession>A0A1B7X862</accession>
<evidence type="ECO:0000313" key="2">
    <source>
        <dbReference type="Proteomes" id="UP000092093"/>
    </source>
</evidence>